<dbReference type="AlphaFoldDB" id="A0A5M9R5S9"/>
<dbReference type="InterPro" id="IPR007443">
    <property type="entry name" value="LpoA"/>
</dbReference>
<reference evidence="3 4" key="1">
    <citation type="submission" date="2019-09" db="EMBL/GenBank/DDBJ databases">
        <title>Draft genome sequence of various Type strains from the CCUG.</title>
        <authorList>
            <person name="Pineiro-Iglesias B."/>
            <person name="Tunovic T."/>
            <person name="Unosson C."/>
            <person name="Inganas E."/>
            <person name="Ohlen M."/>
            <person name="Cardew S."/>
            <person name="Jensie-Markopoulos S."/>
            <person name="Salva-Serra F."/>
            <person name="Jaen-Luchoro D."/>
            <person name="Karlsson R."/>
            <person name="Svensson-Stadler L."/>
            <person name="Chun J."/>
            <person name="Moore E."/>
        </authorList>
    </citation>
    <scope>NUCLEOTIDE SEQUENCE [LARGE SCALE GENOMIC DNA]</scope>
    <source>
        <strain evidence="3 4">CCUG 53682T</strain>
    </source>
</reference>
<dbReference type="EMBL" id="VXKB01000002">
    <property type="protein sequence ID" value="KAA8715648.1"/>
    <property type="molecule type" value="Genomic_DNA"/>
</dbReference>
<dbReference type="OrthoDB" id="6708821at2"/>
<feature type="compositionally biased region" description="Polar residues" evidence="2">
    <location>
        <begin position="244"/>
        <end position="259"/>
    </location>
</feature>
<organism evidence="3 4">
    <name type="scientific">Morganella psychrotolerans</name>
    <dbReference type="NCBI Taxonomy" id="368603"/>
    <lineage>
        <taxon>Bacteria</taxon>
        <taxon>Pseudomonadati</taxon>
        <taxon>Pseudomonadota</taxon>
        <taxon>Gammaproteobacteria</taxon>
        <taxon>Enterobacterales</taxon>
        <taxon>Morganellaceae</taxon>
        <taxon>Morganella</taxon>
    </lineage>
</organism>
<evidence type="ECO:0000256" key="2">
    <source>
        <dbReference type="SAM" id="MobiDB-lite"/>
    </source>
</evidence>
<evidence type="ECO:0000313" key="3">
    <source>
        <dbReference type="EMBL" id="KAA8715648.1"/>
    </source>
</evidence>
<dbReference type="SUPFAM" id="SSF53822">
    <property type="entry name" value="Periplasmic binding protein-like I"/>
    <property type="match status" value="1"/>
</dbReference>
<dbReference type="PANTHER" id="PTHR38038:SF1">
    <property type="entry name" value="PENICILLIN-BINDING PROTEIN ACTIVATOR LPOA"/>
    <property type="match status" value="1"/>
</dbReference>
<dbReference type="GO" id="GO:0030234">
    <property type="term" value="F:enzyme regulator activity"/>
    <property type="evidence" value="ECO:0007669"/>
    <property type="project" value="TreeGrafter"/>
</dbReference>
<keyword evidence="1" id="KW-0472">Membrane</keyword>
<name>A0A5M9R5S9_9GAMM</name>
<dbReference type="Proteomes" id="UP000322181">
    <property type="component" value="Unassembled WGS sequence"/>
</dbReference>
<comment type="caution">
    <text evidence="3">The sequence shown here is derived from an EMBL/GenBank/DDBJ whole genome shotgun (WGS) entry which is preliminary data.</text>
</comment>
<dbReference type="InterPro" id="IPR028082">
    <property type="entry name" value="Peripla_BP_I"/>
</dbReference>
<dbReference type="CDD" id="cd06339">
    <property type="entry name" value="PBP1_YraM_LppC_lipoprotein-like"/>
    <property type="match status" value="1"/>
</dbReference>
<dbReference type="RefSeq" id="WP_067367311.1">
    <property type="nucleotide sequence ID" value="NZ_BAAAFS010000002.1"/>
</dbReference>
<dbReference type="Pfam" id="PF04348">
    <property type="entry name" value="LppC"/>
    <property type="match status" value="2"/>
</dbReference>
<dbReference type="PANTHER" id="PTHR38038">
    <property type="entry name" value="PENICILLIN-BINDING PROTEIN ACTIVATOR LPOA"/>
    <property type="match status" value="1"/>
</dbReference>
<proteinExistence type="predicted"/>
<evidence type="ECO:0000313" key="4">
    <source>
        <dbReference type="Proteomes" id="UP000322181"/>
    </source>
</evidence>
<accession>A0A5M9R5S9</accession>
<dbReference type="Gene3D" id="3.40.50.2300">
    <property type="match status" value="2"/>
</dbReference>
<dbReference type="GO" id="GO:0031241">
    <property type="term" value="C:periplasmic side of cell outer membrane"/>
    <property type="evidence" value="ECO:0007669"/>
    <property type="project" value="TreeGrafter"/>
</dbReference>
<gene>
    <name evidence="3" type="ORF">F4V73_11855</name>
</gene>
<protein>
    <submittedName>
        <fullName evidence="3">ABC transporter substrate-binding protein</fullName>
    </submittedName>
</protein>
<evidence type="ECO:0000256" key="1">
    <source>
        <dbReference type="ARBA" id="ARBA00023136"/>
    </source>
</evidence>
<dbReference type="Gene3D" id="1.25.40.650">
    <property type="match status" value="1"/>
</dbReference>
<sequence length="600" mass="64464">MFSLTLSRYRKQLLCTALFSTLIISGCTLDNQTAGTGGKNQPETLVQQYQRVIDAAAGQPSMDAVRAFIAQEPLLTDPDAHQQNINETWLMLTRFSPDERNKVQINADETTLRGWMDLLIVWQGNQQDQKALLAAIGDWQIRYPENPAAKLLPQDLIQSMSSMYNQTGKNARVALFLPLSGQAKLMGDAIRQGFTDAQNGEANFTSGYQQTTTQAPAGQPALTTEPVAAQTTVSAADPDKDISTPDQANGAPSNNTDSDGATAASPVVAAAQEPAATSAPQAQPYSGEARSVTDVKIYDTDSQPLTTLLAQAQADGMDLIVGPLFKGDVTALASSNTPLNILALNELDTPIAKPNVCYFSLSPEDEARNAAQFIRQENKSAPLVLTQDNSFGRRIAQSFADEWQKNGGGVVRHQTFSGNPGSAIPLSGVPVIPASQQTAQTEGLVSQPEPAGGGVDSVYIIATSDQLTYIKPMLEFATSARGRPAFYASSRSNKAGTGKDFQFEMEGLRLTDIPLIAGGNPQLLSQVAGRFGNDYTRVRLYAMGMDAWRLANQYGDMQSHSLRMNGASGDLSITDNCTVYRRLPWLVFKQGNITPLASAN</sequence>
<feature type="region of interest" description="Disordered" evidence="2">
    <location>
        <begin position="225"/>
        <end position="265"/>
    </location>
</feature>
<dbReference type="GO" id="GO:0009252">
    <property type="term" value="P:peptidoglycan biosynthetic process"/>
    <property type="evidence" value="ECO:0007669"/>
    <property type="project" value="TreeGrafter"/>
</dbReference>